<proteinExistence type="predicted"/>
<dbReference type="PANTHER" id="PTHR16074:SF4">
    <property type="entry name" value="BARDET-BIEDL SYNDROME 7 PROTEIN"/>
    <property type="match status" value="1"/>
</dbReference>
<keyword evidence="1" id="KW-0175">Coiled coil</keyword>
<evidence type="ECO:0000259" key="2">
    <source>
        <dbReference type="Pfam" id="PF23349"/>
    </source>
</evidence>
<dbReference type="GO" id="GO:0060271">
    <property type="term" value="P:cilium assembly"/>
    <property type="evidence" value="ECO:0007669"/>
    <property type="project" value="TreeGrafter"/>
</dbReference>
<dbReference type="InterPro" id="IPR036322">
    <property type="entry name" value="WD40_repeat_dom_sf"/>
</dbReference>
<dbReference type="GO" id="GO:0016020">
    <property type="term" value="C:membrane"/>
    <property type="evidence" value="ECO:0007669"/>
    <property type="project" value="TreeGrafter"/>
</dbReference>
<gene>
    <name evidence="6" type="ORF">CLUMA_CG015323</name>
</gene>
<dbReference type="GO" id="GO:0043005">
    <property type="term" value="C:neuron projection"/>
    <property type="evidence" value="ECO:0007669"/>
    <property type="project" value="TreeGrafter"/>
</dbReference>
<dbReference type="InterPro" id="IPR015943">
    <property type="entry name" value="WD40/YVTN_repeat-like_dom_sf"/>
</dbReference>
<evidence type="ECO:0000259" key="3">
    <source>
        <dbReference type="Pfam" id="PF23360"/>
    </source>
</evidence>
<dbReference type="GO" id="GO:0036064">
    <property type="term" value="C:ciliary basal body"/>
    <property type="evidence" value="ECO:0007669"/>
    <property type="project" value="TreeGrafter"/>
</dbReference>
<evidence type="ECO:0000259" key="5">
    <source>
        <dbReference type="Pfam" id="PF23743"/>
    </source>
</evidence>
<feature type="domain" description="BBS7 GAE" evidence="3">
    <location>
        <begin position="386"/>
        <end position="493"/>
    </location>
</feature>
<evidence type="ECO:0000256" key="1">
    <source>
        <dbReference type="SAM" id="Coils"/>
    </source>
</evidence>
<dbReference type="GO" id="GO:0005930">
    <property type="term" value="C:axoneme"/>
    <property type="evidence" value="ECO:0007669"/>
    <property type="project" value="TreeGrafter"/>
</dbReference>
<dbReference type="Pfam" id="PF23743">
    <property type="entry name" value="Beta-prop_BBS7"/>
    <property type="match status" value="1"/>
</dbReference>
<dbReference type="InterPro" id="IPR056334">
    <property type="entry name" value="BBS7_GAE_dom"/>
</dbReference>
<feature type="domain" description="BBS7 beta-propeller" evidence="5">
    <location>
        <begin position="21"/>
        <end position="324"/>
    </location>
</feature>
<feature type="domain" description="BBS7 helical hairpin" evidence="2">
    <location>
        <begin position="606"/>
        <end position="720"/>
    </location>
</feature>
<evidence type="ECO:0000313" key="7">
    <source>
        <dbReference type="Proteomes" id="UP000183832"/>
    </source>
</evidence>
<name>A0A1J1IQ23_9DIPT</name>
<dbReference type="EMBL" id="CVRI01000057">
    <property type="protein sequence ID" value="CRL02341.1"/>
    <property type="molecule type" value="Genomic_DNA"/>
</dbReference>
<evidence type="ECO:0000313" key="6">
    <source>
        <dbReference type="EMBL" id="CRL02341.1"/>
    </source>
</evidence>
<feature type="domain" description="BBS7 platform" evidence="4">
    <location>
        <begin position="501"/>
        <end position="603"/>
    </location>
</feature>
<accession>A0A1J1IQ23</accession>
<dbReference type="Gene3D" id="2.130.10.10">
    <property type="entry name" value="YVTN repeat-like/Quinoprotein amine dehydrogenase"/>
    <property type="match status" value="1"/>
</dbReference>
<dbReference type="GO" id="GO:0034464">
    <property type="term" value="C:BBSome"/>
    <property type="evidence" value="ECO:0007669"/>
    <property type="project" value="TreeGrafter"/>
</dbReference>
<dbReference type="Pfam" id="PF23361">
    <property type="entry name" value="BBS7_pf"/>
    <property type="match status" value="1"/>
</dbReference>
<evidence type="ECO:0000259" key="4">
    <source>
        <dbReference type="Pfam" id="PF23361"/>
    </source>
</evidence>
<organism evidence="6 7">
    <name type="scientific">Clunio marinus</name>
    <dbReference type="NCBI Taxonomy" id="568069"/>
    <lineage>
        <taxon>Eukaryota</taxon>
        <taxon>Metazoa</taxon>
        <taxon>Ecdysozoa</taxon>
        <taxon>Arthropoda</taxon>
        <taxon>Hexapoda</taxon>
        <taxon>Insecta</taxon>
        <taxon>Pterygota</taxon>
        <taxon>Neoptera</taxon>
        <taxon>Endopterygota</taxon>
        <taxon>Diptera</taxon>
        <taxon>Nematocera</taxon>
        <taxon>Chironomoidea</taxon>
        <taxon>Chironomidae</taxon>
        <taxon>Clunio</taxon>
    </lineage>
</organism>
<dbReference type="STRING" id="568069.A0A1J1IQ23"/>
<dbReference type="InterPro" id="IPR056332">
    <property type="entry name" value="Beta-prop_BBS7"/>
</dbReference>
<dbReference type="SUPFAM" id="SSF50978">
    <property type="entry name" value="WD40 repeat-like"/>
    <property type="match status" value="1"/>
</dbReference>
<reference evidence="6 7" key="1">
    <citation type="submission" date="2015-04" db="EMBL/GenBank/DDBJ databases">
        <authorList>
            <person name="Syromyatnikov M.Y."/>
            <person name="Popov V.N."/>
        </authorList>
    </citation>
    <scope>NUCLEOTIDE SEQUENCE [LARGE SCALE GENOMIC DNA]</scope>
</reference>
<sequence length="723" mass="81311">MELELTRVDYNLVGITLQNSLKLLPAKKAKEQQRFVIGDQDGVVQLLSVKKDEVIVHFKTVPGNIITSVQLGGSTGTIHDKIFVAYDNQIVGYNKKGKVFLTFDTNLTEPIKSLCVTGNDLIVCGNHVYTHYKDCKESGSYLCGDTIVDCNVLCPHNTSRVITILACSGRVLRLLEHCRVRKLIELESIPTVLHVPKNAIGNKILVGFSDGRVTLFCVNPMLTEVKQEILIASKDNLSAVTCLDTFDLYGDGKEELIIGRRDGTIQVFTTMLENNEFEMDCQQLLYEENFNESISCVFGGCIGVAGYAELIACTYTGKVFGLTTRTIGDILTDAKSNSNVVTDASQRIQKLKSEIEYLEQAVTREREKYQLSTQAMSSGLSAISAMAINDSISLSADDATYILSLELPSPIENILVQSDVVALEMLDVEGNSAVVSKSECDKNDGNILLCCYRCQVNTNRLDLKFRTVEGHHGTLRVYITPNIQPKCCQLKTYTIHPLSLHMVVHNYDQTRPMNTLTLKGNFSQGEMHSWISNCLPEVPERIDSNDENVLMFKNVFLGTFLICVYSKGEAEFRSDNVTTISIVKDFIAKKATTKHIKIELTINVHDNTTEAFVKLIEPKFLFYNNLLKDNKTLQALLELNVQSDDEYELLSERYKMLLQNKRDIQEKFRKESNNFDRLINLLTYFYVHKNKLKGIDVKNRIETIKCSLKNSKSNSLVQAFSEI</sequence>
<protein>
    <submittedName>
        <fullName evidence="6">CLUMA_CG015323, isoform A</fullName>
    </submittedName>
</protein>
<dbReference type="PANTHER" id="PTHR16074">
    <property type="entry name" value="BARDET-BIEDL SYNDROME 7 PROTEIN"/>
    <property type="match status" value="1"/>
</dbReference>
<keyword evidence="7" id="KW-1185">Reference proteome</keyword>
<dbReference type="Pfam" id="PF23360">
    <property type="entry name" value="BBS7_GAE"/>
    <property type="match status" value="1"/>
</dbReference>
<dbReference type="InterPro" id="IPR056333">
    <property type="entry name" value="BBS7_pf_dom"/>
</dbReference>
<feature type="coiled-coil region" evidence="1">
    <location>
        <begin position="341"/>
        <end position="368"/>
    </location>
</feature>
<dbReference type="OrthoDB" id="414590at2759"/>
<dbReference type="GO" id="GO:0008104">
    <property type="term" value="P:intracellular protein localization"/>
    <property type="evidence" value="ECO:0007669"/>
    <property type="project" value="TreeGrafter"/>
</dbReference>
<dbReference type="InterPro" id="IPR056335">
    <property type="entry name" value="BBS7_hairpin"/>
</dbReference>
<dbReference type="AlphaFoldDB" id="A0A1J1IQ23"/>
<dbReference type="Pfam" id="PF23349">
    <property type="entry name" value="BBS7_hp"/>
    <property type="match status" value="1"/>
</dbReference>
<dbReference type="Proteomes" id="UP000183832">
    <property type="component" value="Unassembled WGS sequence"/>
</dbReference>